<accession>A0A059FY89</accession>
<dbReference type="RefSeq" id="WP_011645399.1">
    <property type="nucleotide sequence ID" value="NZ_ARYI01000003.1"/>
</dbReference>
<proteinExistence type="predicted"/>
<dbReference type="Proteomes" id="UP000025061">
    <property type="component" value="Unassembled WGS sequence"/>
</dbReference>
<dbReference type="PATRIC" id="fig|1280951.3.peg.1058"/>
<comment type="caution">
    <text evidence="2">The sequence shown here is derived from an EMBL/GenBank/DDBJ whole genome shotgun (WGS) entry which is preliminary data.</text>
</comment>
<evidence type="ECO:0000313" key="2">
    <source>
        <dbReference type="EMBL" id="KCZ95532.1"/>
    </source>
</evidence>
<name>A0A059FY89_9PROT</name>
<organism evidence="2 3">
    <name type="scientific">Hyphomonas hirschiana VP5</name>
    <dbReference type="NCBI Taxonomy" id="1280951"/>
    <lineage>
        <taxon>Bacteria</taxon>
        <taxon>Pseudomonadati</taxon>
        <taxon>Pseudomonadota</taxon>
        <taxon>Alphaproteobacteria</taxon>
        <taxon>Hyphomonadales</taxon>
        <taxon>Hyphomonadaceae</taxon>
        <taxon>Hyphomonas</taxon>
    </lineage>
</organism>
<feature type="compositionally biased region" description="Basic and acidic residues" evidence="1">
    <location>
        <begin position="116"/>
        <end position="128"/>
    </location>
</feature>
<dbReference type="EMBL" id="ARYI01000003">
    <property type="protein sequence ID" value="KCZ95532.1"/>
    <property type="molecule type" value="Genomic_DNA"/>
</dbReference>
<feature type="region of interest" description="Disordered" evidence="1">
    <location>
        <begin position="116"/>
        <end position="143"/>
    </location>
</feature>
<keyword evidence="3" id="KW-1185">Reference proteome</keyword>
<gene>
    <name evidence="2" type="ORF">HHI_05230</name>
</gene>
<sequence>MALTWTTPINSLIRFAQMMAERLAMGLAERLGIGRFGYTVFLPREEHAKLDAEINYIECLTRRALFLIAATFGALPPLDPPASPAPPAATGAMPPSSPALPGARRPLRFRLTETARARTRETRLHEQPAEADGATSPREAPTPRTATLLPAAQLVRRYQALETVFENPWPHIERMRRLIWEKPGRLLPSSPQADAPGAHIPRINRRILRLLQGQVERAAQRLETG</sequence>
<dbReference type="OrthoDB" id="10016339at2"/>
<evidence type="ECO:0000256" key="1">
    <source>
        <dbReference type="SAM" id="MobiDB-lite"/>
    </source>
</evidence>
<protein>
    <submittedName>
        <fullName evidence="2">Uncharacterized protein</fullName>
    </submittedName>
</protein>
<dbReference type="AlphaFoldDB" id="A0A059FY89"/>
<reference evidence="2 3" key="1">
    <citation type="submission" date="2013-04" db="EMBL/GenBank/DDBJ databases">
        <title>Hyphomonas hirschiana VP5 Genome Sequencing.</title>
        <authorList>
            <person name="Lai Q."/>
            <person name="Shao Z."/>
        </authorList>
    </citation>
    <scope>NUCLEOTIDE SEQUENCE [LARGE SCALE GENOMIC DNA]</scope>
    <source>
        <strain evidence="2 3">VP5</strain>
    </source>
</reference>
<evidence type="ECO:0000313" key="3">
    <source>
        <dbReference type="Proteomes" id="UP000025061"/>
    </source>
</evidence>
<feature type="region of interest" description="Disordered" evidence="1">
    <location>
        <begin position="81"/>
        <end position="103"/>
    </location>
</feature>